<evidence type="ECO:0000256" key="11">
    <source>
        <dbReference type="SAM" id="MobiDB-lite"/>
    </source>
</evidence>
<feature type="domain" description="Aminoacyl-tRNA synthetase class Ia" evidence="12">
    <location>
        <begin position="338"/>
        <end position="458"/>
    </location>
</feature>
<dbReference type="GO" id="GO:0005829">
    <property type="term" value="C:cytosol"/>
    <property type="evidence" value="ECO:0007669"/>
    <property type="project" value="TreeGrafter"/>
</dbReference>
<evidence type="ECO:0000256" key="9">
    <source>
        <dbReference type="ARBA" id="ARBA00047469"/>
    </source>
</evidence>
<evidence type="ECO:0000256" key="2">
    <source>
        <dbReference type="ARBA" id="ARBA00013164"/>
    </source>
</evidence>
<evidence type="ECO:0000313" key="16">
    <source>
        <dbReference type="Proteomes" id="UP000007494"/>
    </source>
</evidence>
<dbReference type="eggNOG" id="KOG0435">
    <property type="taxonomic scope" value="Eukaryota"/>
</dbReference>
<keyword evidence="16" id="KW-1185">Reference proteome</keyword>
<reference evidence="16" key="1">
    <citation type="journal article" date="2012" name="PLoS Pathog.">
        <title>Comparative genomics of the apicomplexan parasites Toxoplasma gondii and Neospora caninum: Coccidia differing in host range and transmission strategy.</title>
        <authorList>
            <person name="Reid A.J."/>
            <person name="Vermont S.J."/>
            <person name="Cotton J.A."/>
            <person name="Harris D."/>
            <person name="Hill-Cawthorne G.A."/>
            <person name="Konen-Waisman S."/>
            <person name="Latham S.M."/>
            <person name="Mourier T."/>
            <person name="Norton R."/>
            <person name="Quail M.A."/>
            <person name="Sanders M."/>
            <person name="Shanmugam D."/>
            <person name="Sohal A."/>
            <person name="Wasmuth J.D."/>
            <person name="Brunk B."/>
            <person name="Grigg M.E."/>
            <person name="Howard J.C."/>
            <person name="Parkinson J."/>
            <person name="Roos D.S."/>
            <person name="Trees A.J."/>
            <person name="Berriman M."/>
            <person name="Pain A."/>
            <person name="Wastling J.M."/>
        </authorList>
    </citation>
    <scope>NUCLEOTIDE SEQUENCE [LARGE SCALE GENOMIC DNA]</scope>
    <source>
        <strain evidence="16">Liverpool</strain>
    </source>
</reference>
<dbReference type="Pfam" id="PF13603">
    <property type="entry name" value="tRNA-synt_1_2"/>
    <property type="match status" value="1"/>
</dbReference>
<dbReference type="PANTHER" id="PTHR43740:SF2">
    <property type="entry name" value="LEUCINE--TRNA LIGASE, MITOCHONDRIAL"/>
    <property type="match status" value="1"/>
</dbReference>
<evidence type="ECO:0000313" key="15">
    <source>
        <dbReference type="EMBL" id="CBZ50856.1"/>
    </source>
</evidence>
<dbReference type="RefSeq" id="XP_003880889.1">
    <property type="nucleotide sequence ID" value="XM_003880840.1"/>
</dbReference>
<dbReference type="GeneID" id="13441890"/>
<dbReference type="PROSITE" id="PS00178">
    <property type="entry name" value="AA_TRNA_LIGASE_I"/>
    <property type="match status" value="1"/>
</dbReference>
<dbReference type="GO" id="GO:0005524">
    <property type="term" value="F:ATP binding"/>
    <property type="evidence" value="ECO:0007669"/>
    <property type="project" value="UniProtKB-KW"/>
</dbReference>
<dbReference type="Gene3D" id="1.10.730.10">
    <property type="entry name" value="Isoleucyl-tRNA Synthetase, Domain 1"/>
    <property type="match status" value="1"/>
</dbReference>
<feature type="region of interest" description="Disordered" evidence="11">
    <location>
        <begin position="820"/>
        <end position="850"/>
    </location>
</feature>
<protein>
    <recommendedName>
        <fullName evidence="2">leucine--tRNA ligase</fullName>
        <ecNumber evidence="2">6.1.1.4</ecNumber>
    </recommendedName>
    <alternativeName>
        <fullName evidence="8">Leucyl-tRNA synthetase</fullName>
    </alternativeName>
</protein>
<comment type="similarity">
    <text evidence="1 10">Belongs to the class-I aminoacyl-tRNA synthetase family.</text>
</comment>
<feature type="compositionally biased region" description="Basic and acidic residues" evidence="11">
    <location>
        <begin position="26"/>
        <end position="38"/>
    </location>
</feature>
<dbReference type="VEuPathDB" id="ToxoDB:NCLIV_039310"/>
<feature type="compositionally biased region" description="Polar residues" evidence="11">
    <location>
        <begin position="673"/>
        <end position="685"/>
    </location>
</feature>
<keyword evidence="7 10" id="KW-0030">Aminoacyl-tRNA synthetase</keyword>
<dbReference type="InterPro" id="IPR001412">
    <property type="entry name" value="aa-tRNA-synth_I_CS"/>
</dbReference>
<feature type="region of interest" description="Disordered" evidence="11">
    <location>
        <begin position="1100"/>
        <end position="1119"/>
    </location>
</feature>
<dbReference type="InterPro" id="IPR013155">
    <property type="entry name" value="M/V/L/I-tRNA-synth_anticd-bd"/>
</dbReference>
<feature type="compositionally biased region" description="Polar residues" evidence="11">
    <location>
        <begin position="977"/>
        <end position="993"/>
    </location>
</feature>
<organism evidence="15 16">
    <name type="scientific">Neospora caninum (strain Liverpool)</name>
    <dbReference type="NCBI Taxonomy" id="572307"/>
    <lineage>
        <taxon>Eukaryota</taxon>
        <taxon>Sar</taxon>
        <taxon>Alveolata</taxon>
        <taxon>Apicomplexa</taxon>
        <taxon>Conoidasida</taxon>
        <taxon>Coccidia</taxon>
        <taxon>Eucoccidiorida</taxon>
        <taxon>Eimeriorina</taxon>
        <taxon>Sarcocystidae</taxon>
        <taxon>Neospora</taxon>
    </lineage>
</organism>
<name>F0VB34_NEOCL</name>
<dbReference type="InterPro" id="IPR002300">
    <property type="entry name" value="aa-tRNA-synth_Ia"/>
</dbReference>
<feature type="compositionally biased region" description="Low complexity" evidence="11">
    <location>
        <begin position="226"/>
        <end position="239"/>
    </location>
</feature>
<dbReference type="Proteomes" id="UP000007494">
    <property type="component" value="Chromosome IX"/>
</dbReference>
<dbReference type="OMA" id="KRECDIM"/>
<evidence type="ECO:0000256" key="10">
    <source>
        <dbReference type="RuleBase" id="RU363035"/>
    </source>
</evidence>
<evidence type="ECO:0000256" key="8">
    <source>
        <dbReference type="ARBA" id="ARBA00030520"/>
    </source>
</evidence>
<evidence type="ECO:0000256" key="7">
    <source>
        <dbReference type="ARBA" id="ARBA00023146"/>
    </source>
</evidence>
<dbReference type="Pfam" id="PF08264">
    <property type="entry name" value="Anticodon_1"/>
    <property type="match status" value="1"/>
</dbReference>
<feature type="compositionally biased region" description="Basic and acidic residues" evidence="11">
    <location>
        <begin position="639"/>
        <end position="660"/>
    </location>
</feature>
<keyword evidence="5 10" id="KW-0067">ATP-binding</keyword>
<feature type="region of interest" description="Disordered" evidence="11">
    <location>
        <begin position="639"/>
        <end position="689"/>
    </location>
</feature>
<dbReference type="SUPFAM" id="SSF52374">
    <property type="entry name" value="Nucleotidylyl transferase"/>
    <property type="match status" value="2"/>
</dbReference>
<feature type="domain" description="Aminoacyl-tRNA synthetase class Ia" evidence="12">
    <location>
        <begin position="900"/>
        <end position="931"/>
    </location>
</feature>
<proteinExistence type="inferred from homology"/>
<accession>F0VB34</accession>
<feature type="domain" description="Leucyl-tRNA synthetase editing" evidence="14">
    <location>
        <begin position="507"/>
        <end position="641"/>
    </location>
</feature>
<dbReference type="OrthoDB" id="15954at2759"/>
<dbReference type="Gene3D" id="3.40.50.620">
    <property type="entry name" value="HUPs"/>
    <property type="match status" value="3"/>
</dbReference>
<gene>
    <name evidence="15" type="ORF">NCLIV_039310</name>
</gene>
<keyword evidence="6 10" id="KW-0648">Protein biosynthesis</keyword>
<dbReference type="FunFam" id="1.10.730.10:FF:000002">
    <property type="entry name" value="Leucine--tRNA ligase"/>
    <property type="match status" value="1"/>
</dbReference>
<dbReference type="InParanoid" id="F0VB34"/>
<evidence type="ECO:0000256" key="1">
    <source>
        <dbReference type="ARBA" id="ARBA00005594"/>
    </source>
</evidence>
<evidence type="ECO:0000256" key="6">
    <source>
        <dbReference type="ARBA" id="ARBA00022917"/>
    </source>
</evidence>
<keyword evidence="3 10" id="KW-0436">Ligase</keyword>
<dbReference type="PRINTS" id="PR00985">
    <property type="entry name" value="TRNASYNTHLEU"/>
</dbReference>
<evidence type="ECO:0000256" key="4">
    <source>
        <dbReference type="ARBA" id="ARBA00022741"/>
    </source>
</evidence>
<dbReference type="Gene3D" id="3.10.20.590">
    <property type="match status" value="1"/>
</dbReference>
<evidence type="ECO:0000259" key="12">
    <source>
        <dbReference type="Pfam" id="PF00133"/>
    </source>
</evidence>
<feature type="domain" description="Methionyl/Valyl/Leucyl/Isoleucyl-tRNA synthetase anticodon-binding" evidence="13">
    <location>
        <begin position="1013"/>
        <end position="1148"/>
    </location>
</feature>
<dbReference type="Gene3D" id="3.90.740.10">
    <property type="entry name" value="Valyl/Leucyl/Isoleucyl-tRNA synthetase, editing domain"/>
    <property type="match status" value="1"/>
</dbReference>
<dbReference type="FunCoup" id="F0VB34">
    <property type="interactions" value="220"/>
</dbReference>
<sequence>MCFREEANAIMGPRSYSGFCDRGTRRGADMAEQADRKLSPFITCRSPSPPPLEAPSPSLSSSAVGLYPFKEIESKWSRYYAENAGDFSPPLPGQGDAEQSRRVSDARLPTLEARPFAGLPSPDEKGTQPSSTEAFPSFQERRKFYILSMIPYPSGEGLHVGHSLTYTIADVVARYQRLRLRGELVKSREKTDQSRCAAATRNNISVLPSAAARATNGVGSGHQPAESPLTELSGSLESTSHQETRSAHESRAQPFRPVRTSIRDALDQGVKQEAHVTCAAENAPGEEAPAAVPECASRARETPPHPDVLHVMGWDSFGLPAEQHAVASGISPCLSVRRNIDRFRQQLQRLGVCVDWRREVNTSSPEFYRWTQWIVVQMMKRGLVYEKLANVNWCEDLGTVLANEEVIDGFSERGGFPVTSRMLRQWHLRITAYADQLLAGLETLDWPADVKRMQRNWIGRRDVLLLDLAVSDCRDGVKARNETHRHGQERSGFKGNCVGSAVVPKRLRCVATSPELIFGVTFVVIHSSHPAASVLARTPSSRDCSTKKATGGKMVSGKEELSEGYFAGVEVDHPLIPAKKLPVWISDSLFTQLHGFGGLYNEMDALLVAPESEPRAREFAQQRGIDVAHILDVNGETKKSFQVDKPSEVKRFEVDQRTSKGGEPNENAGGDVSPNSGASGEQDTGYSGEGIESSRAAHIAEGYGRVEPPPSCSSNFLEAKLVNSSAEGILSLNGKNLGCARQEVIRFFTEKHKRGCREVRFWHKVLRDLGRVACDEPFQHLVTPGVILGSPKYFMFKRQDTGEIVSSETVELMDKANLTREQSESGALAAPGGSSTKSRKRFHLPSQAPGASQEMLIGVHTPSGQPVYGVEVPASAVDVSPKGVSVLKNNADVKLHRRHEKMSKSRGNVVSPDTVIDIYGADSLRLYLLFMGPLEARKNWNTSGVVGAFRFLNRVWNLLVSDEDSSLEKEGNCCSTGTATADNSMPSDSTGGTSKKLKLRNSPPSSFERELMKSLVGRVTADIERMSLNTAIAALMAHVRKLTAWAATGNQLSVGTAIGLVRLLHPFAPFVTEELWQMIHSSFQDASPYSSAPSLLASATWPTPAQETGQQRPRSGQVTASESAVESINFSIHVDGKLQGTVQVPRNSVHDEEKVSALAKRCPCLKKWEILQKSGERGFAKTVFIPARRIINFVT</sequence>
<feature type="region of interest" description="Disordered" evidence="11">
    <location>
        <begin position="977"/>
        <end position="1004"/>
    </location>
</feature>
<dbReference type="InterPro" id="IPR025709">
    <property type="entry name" value="Leu_tRNA-synth_edit"/>
</dbReference>
<dbReference type="GO" id="GO:0006429">
    <property type="term" value="P:leucyl-tRNA aminoacylation"/>
    <property type="evidence" value="ECO:0007669"/>
    <property type="project" value="InterPro"/>
</dbReference>
<keyword evidence="4 10" id="KW-0547">Nucleotide-binding</keyword>
<dbReference type="AlphaFoldDB" id="F0VB34"/>
<dbReference type="GO" id="GO:0002161">
    <property type="term" value="F:aminoacyl-tRNA deacylase activity"/>
    <property type="evidence" value="ECO:0007669"/>
    <property type="project" value="InterPro"/>
</dbReference>
<evidence type="ECO:0000256" key="5">
    <source>
        <dbReference type="ARBA" id="ARBA00022840"/>
    </source>
</evidence>
<dbReference type="SUPFAM" id="SSF50677">
    <property type="entry name" value="ValRS/IleRS/LeuRS editing domain"/>
    <property type="match status" value="1"/>
</dbReference>
<feature type="region of interest" description="Disordered" evidence="11">
    <location>
        <begin position="26"/>
        <end position="61"/>
    </location>
</feature>
<dbReference type="InterPro" id="IPR014729">
    <property type="entry name" value="Rossmann-like_a/b/a_fold"/>
</dbReference>
<dbReference type="EMBL" id="FR823385">
    <property type="protein sequence ID" value="CBZ50856.1"/>
    <property type="molecule type" value="Genomic_DNA"/>
</dbReference>
<comment type="catalytic activity">
    <reaction evidence="9">
        <text>tRNA(Leu) + L-leucine + ATP = L-leucyl-tRNA(Leu) + AMP + diphosphate</text>
        <dbReference type="Rhea" id="RHEA:11688"/>
        <dbReference type="Rhea" id="RHEA-COMP:9613"/>
        <dbReference type="Rhea" id="RHEA-COMP:9622"/>
        <dbReference type="ChEBI" id="CHEBI:30616"/>
        <dbReference type="ChEBI" id="CHEBI:33019"/>
        <dbReference type="ChEBI" id="CHEBI:57427"/>
        <dbReference type="ChEBI" id="CHEBI:78442"/>
        <dbReference type="ChEBI" id="CHEBI:78494"/>
        <dbReference type="ChEBI" id="CHEBI:456215"/>
        <dbReference type="EC" id="6.1.1.4"/>
    </reaction>
</comment>
<dbReference type="CDD" id="cd07958">
    <property type="entry name" value="Anticodon_Ia_Leu_BEm"/>
    <property type="match status" value="1"/>
</dbReference>
<dbReference type="InterPro" id="IPR002302">
    <property type="entry name" value="Leu-tRNA-ligase"/>
</dbReference>
<feature type="region of interest" description="Disordered" evidence="11">
    <location>
        <begin position="214"/>
        <end position="257"/>
    </location>
</feature>
<evidence type="ECO:0000259" key="14">
    <source>
        <dbReference type="Pfam" id="PF13603"/>
    </source>
</evidence>
<dbReference type="EC" id="6.1.1.4" evidence="2"/>
<dbReference type="Pfam" id="PF00133">
    <property type="entry name" value="tRNA-synt_1"/>
    <property type="match status" value="2"/>
</dbReference>
<evidence type="ECO:0000259" key="13">
    <source>
        <dbReference type="Pfam" id="PF08264"/>
    </source>
</evidence>
<feature type="compositionally biased region" description="Basic and acidic residues" evidence="11">
    <location>
        <begin position="240"/>
        <end position="251"/>
    </location>
</feature>
<dbReference type="InterPro" id="IPR009008">
    <property type="entry name" value="Val/Leu/Ile-tRNA-synth_edit"/>
</dbReference>
<dbReference type="SUPFAM" id="SSF47323">
    <property type="entry name" value="Anticodon-binding domain of a subclass of class I aminoacyl-tRNA synthetases"/>
    <property type="match status" value="1"/>
</dbReference>
<dbReference type="GO" id="GO:0004823">
    <property type="term" value="F:leucine-tRNA ligase activity"/>
    <property type="evidence" value="ECO:0007669"/>
    <property type="project" value="UniProtKB-EC"/>
</dbReference>
<feature type="region of interest" description="Disordered" evidence="11">
    <location>
        <begin position="87"/>
        <end position="135"/>
    </location>
</feature>
<evidence type="ECO:0000256" key="3">
    <source>
        <dbReference type="ARBA" id="ARBA00022598"/>
    </source>
</evidence>
<dbReference type="InterPro" id="IPR009080">
    <property type="entry name" value="tRNAsynth_Ia_anticodon-bd"/>
</dbReference>
<dbReference type="PANTHER" id="PTHR43740">
    <property type="entry name" value="LEUCYL-TRNA SYNTHETASE"/>
    <property type="match status" value="1"/>
</dbReference>